<reference evidence="2" key="2">
    <citation type="submission" date="2019-01" db="EMBL/GenBank/DDBJ databases">
        <title>Genome sequence of Desulfonema ishimotonii strain Tokyo 01.</title>
        <authorList>
            <person name="Fukui M."/>
        </authorList>
    </citation>
    <scope>NUCLEOTIDE SEQUENCE [LARGE SCALE GENOMIC DNA]</scope>
    <source>
        <strain evidence="2">Tokyo 01</strain>
    </source>
</reference>
<evidence type="ECO:0000313" key="2">
    <source>
        <dbReference type="Proteomes" id="UP000288096"/>
    </source>
</evidence>
<dbReference type="PROSITE" id="PS51257">
    <property type="entry name" value="PROKAR_LIPOPROTEIN"/>
    <property type="match status" value="1"/>
</dbReference>
<comment type="caution">
    <text evidence="1">The sequence shown here is derived from an EMBL/GenBank/DDBJ whole genome shotgun (WGS) entry which is preliminary data.</text>
</comment>
<sequence length="237" mass="27030">MRKILIGICLLSLILFAGGCVKRGFDRGAIGQSVYSAPDTITDDDIRQTLERKPQIRFPFRLGVYFSTPYYSHYSRHKSGWAGEERDIEWIKQLTDEGIVSEVIPITSATITRNDKKEQYLKSVRIAAARHNADAVLIVDYSYDVDRYNNFSAFLYLTIVGGYFIPGTHSDALVIMNGALWDVRNEYLYLTVETEGEANRIGPAFLLEDKVSVESAKEKALKDFREELIRRMRNLKG</sequence>
<dbReference type="Proteomes" id="UP000288096">
    <property type="component" value="Unassembled WGS sequence"/>
</dbReference>
<dbReference type="EMBL" id="BEXT01000001">
    <property type="protein sequence ID" value="GBC60953.1"/>
    <property type="molecule type" value="Genomic_DNA"/>
</dbReference>
<protein>
    <recommendedName>
        <fullName evidence="3">Rhombotarget lipoprotein</fullName>
    </recommendedName>
</protein>
<proteinExistence type="predicted"/>
<name>A0A401FVH5_9BACT</name>
<accession>A0A401FVH5</accession>
<reference evidence="2" key="1">
    <citation type="submission" date="2017-11" db="EMBL/GenBank/DDBJ databases">
        <authorList>
            <person name="Watanabe M."/>
            <person name="Kojima H."/>
        </authorList>
    </citation>
    <scope>NUCLEOTIDE SEQUENCE [LARGE SCALE GENOMIC DNA]</scope>
    <source>
        <strain evidence="2">Tokyo 01</strain>
    </source>
</reference>
<keyword evidence="2" id="KW-1185">Reference proteome</keyword>
<organism evidence="1 2">
    <name type="scientific">Desulfonema ishimotonii</name>
    <dbReference type="NCBI Taxonomy" id="45657"/>
    <lineage>
        <taxon>Bacteria</taxon>
        <taxon>Pseudomonadati</taxon>
        <taxon>Thermodesulfobacteriota</taxon>
        <taxon>Desulfobacteria</taxon>
        <taxon>Desulfobacterales</taxon>
        <taxon>Desulfococcaceae</taxon>
        <taxon>Desulfonema</taxon>
    </lineage>
</organism>
<evidence type="ECO:0008006" key="3">
    <source>
        <dbReference type="Google" id="ProtNLM"/>
    </source>
</evidence>
<dbReference type="AlphaFoldDB" id="A0A401FVH5"/>
<evidence type="ECO:0000313" key="1">
    <source>
        <dbReference type="EMBL" id="GBC60953.1"/>
    </source>
</evidence>
<gene>
    <name evidence="1" type="ORF">DENIS_1913</name>
</gene>